<organism evidence="14">
    <name type="scientific">Diacronema lutheri</name>
    <name type="common">Unicellular marine alga</name>
    <name type="synonym">Monochrysis lutheri</name>
    <dbReference type="NCBI Taxonomy" id="2081491"/>
    <lineage>
        <taxon>Eukaryota</taxon>
        <taxon>Haptista</taxon>
        <taxon>Haptophyta</taxon>
        <taxon>Pavlovophyceae</taxon>
        <taxon>Pavlovales</taxon>
        <taxon>Pavlovaceae</taxon>
        <taxon>Diacronema</taxon>
    </lineage>
</organism>
<dbReference type="EMBL" id="JAGTXO010000022">
    <property type="protein sequence ID" value="KAG8462177.1"/>
    <property type="molecule type" value="Genomic_DNA"/>
</dbReference>
<evidence type="ECO:0000313" key="15">
    <source>
        <dbReference type="EMBL" id="KAG8462177.1"/>
    </source>
</evidence>
<dbReference type="Proteomes" id="UP000751190">
    <property type="component" value="Unassembled WGS sequence"/>
</dbReference>
<keyword evidence="11 12" id="KW-0472">Membrane</keyword>
<evidence type="ECO:0000256" key="7">
    <source>
        <dbReference type="ARBA" id="ARBA00022801"/>
    </source>
</evidence>
<evidence type="ECO:0000256" key="9">
    <source>
        <dbReference type="ARBA" id="ARBA00022989"/>
    </source>
</evidence>
<feature type="transmembrane region" description="Helical" evidence="12">
    <location>
        <begin position="230"/>
        <end position="251"/>
    </location>
</feature>
<evidence type="ECO:0000256" key="3">
    <source>
        <dbReference type="ARBA" id="ARBA00007931"/>
    </source>
</evidence>
<evidence type="ECO:0000256" key="10">
    <source>
        <dbReference type="ARBA" id="ARBA00023049"/>
    </source>
</evidence>
<dbReference type="Pfam" id="PF02163">
    <property type="entry name" value="Peptidase_M50"/>
    <property type="match status" value="1"/>
</dbReference>
<evidence type="ECO:0000256" key="6">
    <source>
        <dbReference type="ARBA" id="ARBA00022723"/>
    </source>
</evidence>
<evidence type="ECO:0000256" key="12">
    <source>
        <dbReference type="SAM" id="Phobius"/>
    </source>
</evidence>
<dbReference type="GO" id="GO:0008237">
    <property type="term" value="F:metallopeptidase activity"/>
    <property type="evidence" value="ECO:0007669"/>
    <property type="project" value="UniProtKB-KW"/>
</dbReference>
<keyword evidence="7" id="KW-0378">Hydrolase</keyword>
<evidence type="ECO:0000256" key="2">
    <source>
        <dbReference type="ARBA" id="ARBA00004141"/>
    </source>
</evidence>
<dbReference type="GO" id="GO:0016020">
    <property type="term" value="C:membrane"/>
    <property type="evidence" value="ECO:0007669"/>
    <property type="project" value="UniProtKB-SubCell"/>
</dbReference>
<evidence type="ECO:0000256" key="5">
    <source>
        <dbReference type="ARBA" id="ARBA00022692"/>
    </source>
</evidence>
<proteinExistence type="inferred from homology"/>
<keyword evidence="4" id="KW-0645">Protease</keyword>
<dbReference type="AlphaFoldDB" id="A0A7R9UM53"/>
<reference evidence="15" key="2">
    <citation type="submission" date="2021-05" db="EMBL/GenBank/DDBJ databases">
        <title>The genome of the haptophyte Pavlova lutheri (Diacronema luteri, Pavlovales) - a model for lipid biosynthesis in eukaryotic algae.</title>
        <authorList>
            <person name="Hulatt C.J."/>
            <person name="Posewitz M.C."/>
        </authorList>
    </citation>
    <scope>NUCLEOTIDE SEQUENCE</scope>
    <source>
        <strain evidence="15">NIVA-4/92</strain>
    </source>
</reference>
<feature type="domain" description="Peptidase M50" evidence="13">
    <location>
        <begin position="94"/>
        <end position="166"/>
    </location>
</feature>
<protein>
    <recommendedName>
        <fullName evidence="13">Peptidase M50 domain-containing protein</fullName>
    </recommendedName>
</protein>
<comment type="subcellular location">
    <subcellularLocation>
        <location evidence="2">Membrane</location>
        <topology evidence="2">Multi-pass membrane protein</topology>
    </subcellularLocation>
</comment>
<name>A0A7R9UM53_DIALT</name>
<sequence length="324" mass="33457">MRLGQPVDEGRALPHVVQGIAVRAAVPPVAAPPAAASMTTGLLANSFAAGSITGIRIRVHPLLPATTLLYSLGYVLTYGTVGFALGLLVFGPLLWSTVLFHELWHCWAAKRLGIRVDEILLWPLGGLAFIGQSPTPCADISVAAAGPASHLPQALLWIGLLAAANGGSLADLAVDPRSNFGGAVCYLTLLLNASMALFNLCLPCYPLDGGRILADALLARGLSPTRAAGVLVRISALVALGLLAYAAFLLVEQAGTGQASVPAHALVLCALVAWMGAQTYSLHALQRDGRAHMHPLFASAAGAAPRADEAPAMIRADAAVTQRI</sequence>
<dbReference type="GO" id="GO:0006508">
    <property type="term" value="P:proteolysis"/>
    <property type="evidence" value="ECO:0007669"/>
    <property type="project" value="UniProtKB-KW"/>
</dbReference>
<evidence type="ECO:0000313" key="16">
    <source>
        <dbReference type="Proteomes" id="UP000751190"/>
    </source>
</evidence>
<dbReference type="EMBL" id="HBEB01004478">
    <property type="protein sequence ID" value="CAD8268586.1"/>
    <property type="molecule type" value="Transcribed_RNA"/>
</dbReference>
<gene>
    <name evidence="15" type="ORF">KFE25_011627</name>
    <name evidence="14" type="ORF">PLUT1463_LOCUS2900</name>
</gene>
<feature type="transmembrane region" description="Helical" evidence="12">
    <location>
        <begin position="72"/>
        <end position="95"/>
    </location>
</feature>
<feature type="transmembrane region" description="Helical" evidence="12">
    <location>
        <begin position="180"/>
        <end position="202"/>
    </location>
</feature>
<evidence type="ECO:0000256" key="8">
    <source>
        <dbReference type="ARBA" id="ARBA00022833"/>
    </source>
</evidence>
<feature type="transmembrane region" description="Helical" evidence="12">
    <location>
        <begin position="263"/>
        <end position="285"/>
    </location>
</feature>
<evidence type="ECO:0000256" key="4">
    <source>
        <dbReference type="ARBA" id="ARBA00022670"/>
    </source>
</evidence>
<keyword evidence="16" id="KW-1185">Reference proteome</keyword>
<evidence type="ECO:0000256" key="11">
    <source>
        <dbReference type="ARBA" id="ARBA00023136"/>
    </source>
</evidence>
<keyword evidence="8" id="KW-0862">Zinc</keyword>
<evidence type="ECO:0000256" key="1">
    <source>
        <dbReference type="ARBA" id="ARBA00001947"/>
    </source>
</evidence>
<comment type="cofactor">
    <cofactor evidence="1">
        <name>Zn(2+)</name>
        <dbReference type="ChEBI" id="CHEBI:29105"/>
    </cofactor>
</comment>
<comment type="similarity">
    <text evidence="3">Belongs to the peptidase M50B family.</text>
</comment>
<keyword evidence="6" id="KW-0479">Metal-binding</keyword>
<dbReference type="OrthoDB" id="497749at2759"/>
<dbReference type="InterPro" id="IPR008915">
    <property type="entry name" value="Peptidase_M50"/>
</dbReference>
<keyword evidence="5 12" id="KW-0812">Transmembrane</keyword>
<keyword evidence="10" id="KW-0482">Metalloprotease</keyword>
<reference evidence="14" key="1">
    <citation type="submission" date="2021-01" db="EMBL/GenBank/DDBJ databases">
        <authorList>
            <person name="Corre E."/>
            <person name="Pelletier E."/>
            <person name="Niang G."/>
            <person name="Scheremetjew M."/>
            <person name="Finn R."/>
            <person name="Kale V."/>
            <person name="Holt S."/>
            <person name="Cochrane G."/>
            <person name="Meng A."/>
            <person name="Brown T."/>
            <person name="Cohen L."/>
        </authorList>
    </citation>
    <scope>NUCLEOTIDE SEQUENCE</scope>
    <source>
        <strain evidence="14">RCC1537</strain>
    </source>
</reference>
<keyword evidence="9 12" id="KW-1133">Transmembrane helix</keyword>
<dbReference type="PANTHER" id="PTHR39188:SF3">
    <property type="entry name" value="STAGE IV SPORULATION PROTEIN FB"/>
    <property type="match status" value="1"/>
</dbReference>
<dbReference type="OMA" id="PWYSRSP"/>
<dbReference type="PANTHER" id="PTHR39188">
    <property type="entry name" value="MEMBRANE-ASSOCIATED ZINC METALLOPROTEASE M50B"/>
    <property type="match status" value="1"/>
</dbReference>
<evidence type="ECO:0000313" key="14">
    <source>
        <dbReference type="EMBL" id="CAD8268586.1"/>
    </source>
</evidence>
<dbReference type="GO" id="GO:0046872">
    <property type="term" value="F:metal ion binding"/>
    <property type="evidence" value="ECO:0007669"/>
    <property type="project" value="UniProtKB-KW"/>
</dbReference>
<accession>A0A7R9UM53</accession>
<evidence type="ECO:0000259" key="13">
    <source>
        <dbReference type="Pfam" id="PF02163"/>
    </source>
</evidence>